<accession>A0A5R9KJN4</accession>
<reference evidence="2 3" key="1">
    <citation type="submission" date="2019-05" db="EMBL/GenBank/DDBJ databases">
        <authorList>
            <person name="Qu J.-H."/>
        </authorList>
    </citation>
    <scope>NUCLEOTIDE SEQUENCE [LARGE SCALE GENOMIC DNA]</scope>
    <source>
        <strain evidence="2 3">Z12</strain>
    </source>
</reference>
<dbReference type="InterPro" id="IPR048131">
    <property type="entry name" value="HAEPLYID-like"/>
</dbReference>
<feature type="signal peptide" evidence="1">
    <location>
        <begin position="1"/>
        <end position="20"/>
    </location>
</feature>
<dbReference type="OrthoDB" id="892490at2"/>
<evidence type="ECO:0000256" key="1">
    <source>
        <dbReference type="SAM" id="SignalP"/>
    </source>
</evidence>
<sequence>MKNFIINTILFAVASLSVMAQTDSVQKEKPLKIRHAEPLYMDLIRDLGARKGEKEWNVGYGVEGHKDYTINHSFVEYEFSPLNRLGLEVEVPFALYKTTHVHEGNDVPRNRIEGMKLAAQYTFLVSEKNQMSMAGGYMHEFRAHSFYSMSHGRGMLKGNSVSPFFIVAKKFGNRINTMIYTGPEWEFTPEESKKELYYQINASMHYVLSDGNFVGLEVNDEFSSMSRRTVLRPQMKLILASNLALGLVTGIPTNFHAEGMSFMARVIFEPKSRR</sequence>
<comment type="caution">
    <text evidence="2">The sequence shown here is derived from an EMBL/GenBank/DDBJ whole genome shotgun (WGS) entry which is preliminary data.</text>
</comment>
<dbReference type="NCBIfam" id="NF041634">
    <property type="entry name" value="HAEPLYID"/>
    <property type="match status" value="1"/>
</dbReference>
<evidence type="ECO:0000313" key="2">
    <source>
        <dbReference type="EMBL" id="TLU96431.1"/>
    </source>
</evidence>
<dbReference type="RefSeq" id="WP_138280125.1">
    <property type="nucleotide sequence ID" value="NZ_BMGE01000001.1"/>
</dbReference>
<dbReference type="EMBL" id="VCEI01000011">
    <property type="protein sequence ID" value="TLU96431.1"/>
    <property type="molecule type" value="Genomic_DNA"/>
</dbReference>
<proteinExistence type="predicted"/>
<dbReference type="Proteomes" id="UP000309788">
    <property type="component" value="Unassembled WGS sequence"/>
</dbReference>
<feature type="chain" id="PRO_5024358825" evidence="1">
    <location>
        <begin position="21"/>
        <end position="274"/>
    </location>
</feature>
<protein>
    <submittedName>
        <fullName evidence="2">Phosphoribosylformylglycinamidine synthase</fullName>
    </submittedName>
</protein>
<gene>
    <name evidence="2" type="ORF">FEM55_04670</name>
</gene>
<evidence type="ECO:0000313" key="3">
    <source>
        <dbReference type="Proteomes" id="UP000309788"/>
    </source>
</evidence>
<dbReference type="AlphaFoldDB" id="A0A5R9KJN4"/>
<keyword evidence="1" id="KW-0732">Signal</keyword>
<keyword evidence="3" id="KW-1185">Reference proteome</keyword>
<organism evidence="2 3">
    <name type="scientific">Dyadobacter sediminis</name>
    <dbReference type="NCBI Taxonomy" id="1493691"/>
    <lineage>
        <taxon>Bacteria</taxon>
        <taxon>Pseudomonadati</taxon>
        <taxon>Bacteroidota</taxon>
        <taxon>Cytophagia</taxon>
        <taxon>Cytophagales</taxon>
        <taxon>Spirosomataceae</taxon>
        <taxon>Dyadobacter</taxon>
    </lineage>
</organism>
<name>A0A5R9KJN4_9BACT</name>